<feature type="transmembrane region" description="Helical" evidence="5">
    <location>
        <begin position="550"/>
        <end position="569"/>
    </location>
</feature>
<feature type="transmembrane region" description="Helical" evidence="5">
    <location>
        <begin position="365"/>
        <end position="384"/>
    </location>
</feature>
<dbReference type="PROSITE" id="PS51742">
    <property type="entry name" value="PPC"/>
    <property type="match status" value="1"/>
</dbReference>
<dbReference type="InterPro" id="IPR020846">
    <property type="entry name" value="MFS_dom"/>
</dbReference>
<comment type="caution">
    <text evidence="8">The sequence shown here is derived from an EMBL/GenBank/DDBJ whole genome shotgun (WGS) entry which is preliminary data.</text>
</comment>
<evidence type="ECO:0000256" key="4">
    <source>
        <dbReference type="ARBA" id="ARBA00023136"/>
    </source>
</evidence>
<dbReference type="Gene3D" id="3.30.1330.80">
    <property type="entry name" value="Hypothetical protein, similar to alpha- acetolactate decarboxylase, domain 2"/>
    <property type="match status" value="1"/>
</dbReference>
<dbReference type="Proteomes" id="UP001178507">
    <property type="component" value="Unassembled WGS sequence"/>
</dbReference>
<evidence type="ECO:0000256" key="3">
    <source>
        <dbReference type="ARBA" id="ARBA00022989"/>
    </source>
</evidence>
<feature type="transmembrane region" description="Helical" evidence="5">
    <location>
        <begin position="307"/>
        <end position="326"/>
    </location>
</feature>
<dbReference type="GO" id="GO:0016020">
    <property type="term" value="C:membrane"/>
    <property type="evidence" value="ECO:0007669"/>
    <property type="project" value="UniProtKB-SubCell"/>
</dbReference>
<dbReference type="Gene3D" id="1.20.1250.20">
    <property type="entry name" value="MFS general substrate transporter like domains"/>
    <property type="match status" value="1"/>
</dbReference>
<evidence type="ECO:0000313" key="9">
    <source>
        <dbReference type="Proteomes" id="UP001178507"/>
    </source>
</evidence>
<evidence type="ECO:0000256" key="1">
    <source>
        <dbReference type="ARBA" id="ARBA00004141"/>
    </source>
</evidence>
<dbReference type="PRINTS" id="PR01035">
    <property type="entry name" value="TCRTETA"/>
</dbReference>
<dbReference type="AlphaFoldDB" id="A0AA36IAU1"/>
<dbReference type="InterPro" id="IPR005175">
    <property type="entry name" value="PPC_dom"/>
</dbReference>
<dbReference type="Pfam" id="PF07690">
    <property type="entry name" value="MFS_1"/>
    <property type="match status" value="1"/>
</dbReference>
<evidence type="ECO:0000259" key="6">
    <source>
        <dbReference type="PROSITE" id="PS50850"/>
    </source>
</evidence>
<dbReference type="CDD" id="cd06661">
    <property type="entry name" value="GGCT_like"/>
    <property type="match status" value="1"/>
</dbReference>
<dbReference type="PROSITE" id="PS50850">
    <property type="entry name" value="MFS"/>
    <property type="match status" value="1"/>
</dbReference>
<dbReference type="Gene3D" id="3.10.490.10">
    <property type="entry name" value="Gamma-glutamyl cyclotransferase-like"/>
    <property type="match status" value="1"/>
</dbReference>
<dbReference type="PANTHER" id="PTHR24002">
    <property type="entry name" value="SOLUTE CARRIER FAMILY 22 MEMBER 18"/>
    <property type="match status" value="1"/>
</dbReference>
<dbReference type="CDD" id="cd17325">
    <property type="entry name" value="MFS_MdtG_SLC18_like"/>
    <property type="match status" value="1"/>
</dbReference>
<evidence type="ECO:0000256" key="5">
    <source>
        <dbReference type="SAM" id="Phobius"/>
    </source>
</evidence>
<proteinExistence type="predicted"/>
<dbReference type="SUPFAM" id="SSF110857">
    <property type="entry name" value="Gamma-glutamyl cyclotransferase-like"/>
    <property type="match status" value="1"/>
</dbReference>
<reference evidence="8" key="1">
    <citation type="submission" date="2023-08" db="EMBL/GenBank/DDBJ databases">
        <authorList>
            <person name="Chen Y."/>
            <person name="Shah S."/>
            <person name="Dougan E. K."/>
            <person name="Thang M."/>
            <person name="Chan C."/>
        </authorList>
    </citation>
    <scope>NUCLEOTIDE SEQUENCE</scope>
</reference>
<feature type="domain" description="PPC" evidence="7">
    <location>
        <begin position="138"/>
        <end position="267"/>
    </location>
</feature>
<keyword evidence="2 5" id="KW-0812">Transmembrane</keyword>
<dbReference type="InterPro" id="IPR009288">
    <property type="entry name" value="AIG2-like_dom"/>
</dbReference>
<dbReference type="SUPFAM" id="SSF103473">
    <property type="entry name" value="MFS general substrate transporter"/>
    <property type="match status" value="1"/>
</dbReference>
<keyword evidence="3 5" id="KW-1133">Transmembrane helix</keyword>
<evidence type="ECO:0000313" key="8">
    <source>
        <dbReference type="EMBL" id="CAJ1384185.1"/>
    </source>
</evidence>
<dbReference type="SUPFAM" id="SSF117856">
    <property type="entry name" value="AF0104/ALDC/Ptd012-like"/>
    <property type="match status" value="1"/>
</dbReference>
<accession>A0AA36IAU1</accession>
<comment type="subcellular location">
    <subcellularLocation>
        <location evidence="1">Membrane</location>
        <topology evidence="1">Multi-pass membrane protein</topology>
    </subcellularLocation>
</comment>
<keyword evidence="4 5" id="KW-0472">Membrane</keyword>
<dbReference type="InterPro" id="IPR013024">
    <property type="entry name" value="GGCT-like"/>
</dbReference>
<sequence>MPQGGVRRAKTRLRFPMVLRPPHVEPTTVAPVLMDKEGAGHHIHGEVYRVDGSTLEALDILECVSKGFYYKRSIQVSMEDDQLLDCMAYFFPASEALLALDMFADYTEAHHMSYRPAPHNDKIRELCSGSHGLRTLEAVSAMVHCLRLLPGEDILRSLQSFANGMQAACVVSCVGSTGLTTLRPAGVPTPRVFSEKYEIVSLTGTVSTHGHHLHMSISDADCHVYGGHMMPGCIVRTTVEVVLAELPGVRFTRPLDERTGYDEPQPHQLTRSVYLAVFFDLMGMSMVMPLVPFLAVKMEATPFEIGLMQSLFSAFQALGTIILGSLSDILGKRRILLLSLFNSSVCLLLFGLAETMPQLLLFRALHGFFAGTVNICQSIVADVSTPEERVEKMSKTLAAVGAGAVLGPGVASLLARHGPLAVCGSASVATFLNFCVAVIQVPDTRHFVETDSGLLEPEVAQNRFVAGVRSLRKNFQLLFADPRYPLVFYVNFIQFAVFGVFLAISPLAFLDFYDVDAVHLGRLLCLSGLTMVLFQGLMAAKIVAKIGRPLSIVIGNSMRVFVFCLVAGWRNPWVPVDSCVINTMAGGFIDNCLSAIASEAAPKELTGLFMGVFQAGQSVALFLSPQLGGYLYGISKTSPFWLNVAMLACAYPAIASLWLHSAGKKVGTESPTSQA</sequence>
<feature type="transmembrane region" description="Helical" evidence="5">
    <location>
        <begin position="335"/>
        <end position="353"/>
    </location>
</feature>
<dbReference type="GO" id="GO:0022857">
    <property type="term" value="F:transmembrane transporter activity"/>
    <property type="evidence" value="ECO:0007669"/>
    <property type="project" value="InterPro"/>
</dbReference>
<feature type="transmembrane region" description="Helical" evidence="5">
    <location>
        <begin position="486"/>
        <end position="508"/>
    </location>
</feature>
<dbReference type="InterPro" id="IPR036259">
    <property type="entry name" value="MFS_trans_sf"/>
</dbReference>
<dbReference type="InterPro" id="IPR011701">
    <property type="entry name" value="MFS"/>
</dbReference>
<dbReference type="GO" id="GO:0005635">
    <property type="term" value="C:nuclear envelope"/>
    <property type="evidence" value="ECO:0007669"/>
    <property type="project" value="TreeGrafter"/>
</dbReference>
<dbReference type="Pfam" id="PF03479">
    <property type="entry name" value="PCC"/>
    <property type="match status" value="1"/>
</dbReference>
<feature type="domain" description="Major facilitator superfamily (MFS) profile" evidence="6">
    <location>
        <begin position="269"/>
        <end position="662"/>
    </location>
</feature>
<feature type="transmembrane region" description="Helical" evidence="5">
    <location>
        <begin position="520"/>
        <end position="538"/>
    </location>
</feature>
<dbReference type="InterPro" id="IPR001958">
    <property type="entry name" value="Tet-R_TetA/multi-R_MdtG-like"/>
</dbReference>
<dbReference type="Pfam" id="PF06094">
    <property type="entry name" value="GGACT"/>
    <property type="match status" value="1"/>
</dbReference>
<organism evidence="8 9">
    <name type="scientific">Effrenium voratum</name>
    <dbReference type="NCBI Taxonomy" id="2562239"/>
    <lineage>
        <taxon>Eukaryota</taxon>
        <taxon>Sar</taxon>
        <taxon>Alveolata</taxon>
        <taxon>Dinophyceae</taxon>
        <taxon>Suessiales</taxon>
        <taxon>Symbiodiniaceae</taxon>
        <taxon>Effrenium</taxon>
    </lineage>
</organism>
<feature type="transmembrane region" description="Helical" evidence="5">
    <location>
        <begin position="640"/>
        <end position="659"/>
    </location>
</feature>
<evidence type="ECO:0000256" key="2">
    <source>
        <dbReference type="ARBA" id="ARBA00022692"/>
    </source>
</evidence>
<dbReference type="PANTHER" id="PTHR24002:SF3">
    <property type="entry name" value="SOLUTE CARRIER FAMILY 22 MEMBER 18"/>
    <property type="match status" value="1"/>
</dbReference>
<name>A0AA36IAU1_9DINO</name>
<gene>
    <name evidence="8" type="ORF">EVOR1521_LOCUS11096</name>
</gene>
<evidence type="ECO:0000259" key="7">
    <source>
        <dbReference type="PROSITE" id="PS51742"/>
    </source>
</evidence>
<feature type="transmembrane region" description="Helical" evidence="5">
    <location>
        <begin position="396"/>
        <end position="413"/>
    </location>
</feature>
<dbReference type="InterPro" id="IPR036568">
    <property type="entry name" value="GGCT-like_sf"/>
</dbReference>
<dbReference type="CDD" id="cd11378">
    <property type="entry name" value="DUF296"/>
    <property type="match status" value="1"/>
</dbReference>
<protein>
    <submittedName>
        <fullName evidence="8">Uncharacterized protein</fullName>
    </submittedName>
</protein>
<keyword evidence="9" id="KW-1185">Reference proteome</keyword>
<feature type="transmembrane region" description="Helical" evidence="5">
    <location>
        <begin position="273"/>
        <end position="295"/>
    </location>
</feature>
<dbReference type="EMBL" id="CAUJNA010001090">
    <property type="protein sequence ID" value="CAJ1384185.1"/>
    <property type="molecule type" value="Genomic_DNA"/>
</dbReference>